<keyword evidence="1" id="KW-1133">Transmembrane helix</keyword>
<keyword evidence="1" id="KW-0472">Membrane</keyword>
<protein>
    <submittedName>
        <fullName evidence="2">DUF2523 domain-containing protein</fullName>
    </submittedName>
</protein>
<organism evidence="2 3">
    <name type="scientific">Photobacterium halotolerans</name>
    <dbReference type="NCBI Taxonomy" id="265726"/>
    <lineage>
        <taxon>Bacteria</taxon>
        <taxon>Pseudomonadati</taxon>
        <taxon>Pseudomonadota</taxon>
        <taxon>Gammaproteobacteria</taxon>
        <taxon>Vibrionales</taxon>
        <taxon>Vibrionaceae</taxon>
        <taxon>Photobacterium</taxon>
    </lineage>
</organism>
<evidence type="ECO:0000313" key="2">
    <source>
        <dbReference type="EMBL" id="NAW63911.1"/>
    </source>
</evidence>
<dbReference type="Pfam" id="PF10734">
    <property type="entry name" value="DUF2523"/>
    <property type="match status" value="1"/>
</dbReference>
<gene>
    <name evidence="2" type="ORF">CAG72_01660</name>
</gene>
<dbReference type="Proteomes" id="UP000465712">
    <property type="component" value="Unassembled WGS sequence"/>
</dbReference>
<dbReference type="AlphaFoldDB" id="A0A7X4W826"/>
<sequence>MYDWIIDLFNMLLNFLYNLVVSLITMLKDLVYFMLEQLLEASKALVGMIANLLTPIDMSQYFTGLPSSIGWVFGQVGLPQAIAMIITAITIRLILQLIPFTRLGS</sequence>
<comment type="caution">
    <text evidence="2">The sequence shown here is derived from an EMBL/GenBank/DDBJ whole genome shotgun (WGS) entry which is preliminary data.</text>
</comment>
<accession>A0A7X4W826</accession>
<name>A0A7X4W826_9GAMM</name>
<dbReference type="RefSeq" id="WP_161442385.1">
    <property type="nucleotide sequence ID" value="NZ_WXWW01000031.1"/>
</dbReference>
<evidence type="ECO:0000313" key="3">
    <source>
        <dbReference type="Proteomes" id="UP000465712"/>
    </source>
</evidence>
<evidence type="ECO:0000256" key="1">
    <source>
        <dbReference type="SAM" id="Phobius"/>
    </source>
</evidence>
<keyword evidence="1" id="KW-0812">Transmembrane</keyword>
<proteinExistence type="predicted"/>
<feature type="transmembrane region" description="Helical" evidence="1">
    <location>
        <begin position="69"/>
        <end position="95"/>
    </location>
</feature>
<reference evidence="2 3" key="1">
    <citation type="submission" date="2017-05" db="EMBL/GenBank/DDBJ databases">
        <title>High clonality and local adaptation shapes Vibrionaceae linages within an endangered oasis.</title>
        <authorList>
            <person name="Vazquez-Rosas-Landa M."/>
        </authorList>
    </citation>
    <scope>NUCLEOTIDE SEQUENCE [LARGE SCALE GENOMIC DNA]</scope>
    <source>
        <strain evidence="2 3">P46_P4S1P180</strain>
    </source>
</reference>
<feature type="transmembrane region" description="Helical" evidence="1">
    <location>
        <begin position="12"/>
        <end position="32"/>
    </location>
</feature>
<dbReference type="EMBL" id="WXWW01000031">
    <property type="protein sequence ID" value="NAW63911.1"/>
    <property type="molecule type" value="Genomic_DNA"/>
</dbReference>
<dbReference type="InterPro" id="IPR019670">
    <property type="entry name" value="DUF2523"/>
</dbReference>